<feature type="region of interest" description="Disordered" evidence="6">
    <location>
        <begin position="254"/>
        <end position="282"/>
    </location>
</feature>
<evidence type="ECO:0000256" key="1">
    <source>
        <dbReference type="ARBA" id="ARBA00022448"/>
    </source>
</evidence>
<dbReference type="SMART" id="SM00382">
    <property type="entry name" value="AAA"/>
    <property type="match status" value="1"/>
</dbReference>
<dbReference type="PROSITE" id="PS50893">
    <property type="entry name" value="ABC_TRANSPORTER_2"/>
    <property type="match status" value="1"/>
</dbReference>
<feature type="domain" description="Mop" evidence="8">
    <location>
        <begin position="312"/>
        <end position="376"/>
    </location>
</feature>
<dbReference type="Proteomes" id="UP001595696">
    <property type="component" value="Unassembled WGS sequence"/>
</dbReference>
<protein>
    <submittedName>
        <fullName evidence="9">ABC transporter ATP-binding protein</fullName>
    </submittedName>
</protein>
<dbReference type="GO" id="GO:0005524">
    <property type="term" value="F:ATP binding"/>
    <property type="evidence" value="ECO:0007669"/>
    <property type="project" value="UniProtKB-KW"/>
</dbReference>
<dbReference type="PROSITE" id="PS00211">
    <property type="entry name" value="ABC_TRANSPORTER_1"/>
    <property type="match status" value="1"/>
</dbReference>
<keyword evidence="3" id="KW-0547">Nucleotide-binding</keyword>
<reference evidence="10" key="1">
    <citation type="journal article" date="2019" name="Int. J. Syst. Evol. Microbiol.">
        <title>The Global Catalogue of Microorganisms (GCM) 10K type strain sequencing project: providing services to taxonomists for standard genome sequencing and annotation.</title>
        <authorList>
            <consortium name="The Broad Institute Genomics Platform"/>
            <consortium name="The Broad Institute Genome Sequencing Center for Infectious Disease"/>
            <person name="Wu L."/>
            <person name="Ma J."/>
        </authorList>
    </citation>
    <scope>NUCLEOTIDE SEQUENCE [LARGE SCALE GENOMIC DNA]</scope>
    <source>
        <strain evidence="10">CGMCC 4.7330</strain>
    </source>
</reference>
<accession>A0ABV8DMP6</accession>
<dbReference type="Gene3D" id="2.40.50.100">
    <property type="match status" value="1"/>
</dbReference>
<dbReference type="Pfam" id="PF03459">
    <property type="entry name" value="TOBE"/>
    <property type="match status" value="1"/>
</dbReference>
<dbReference type="RefSeq" id="WP_378611084.1">
    <property type="nucleotide sequence ID" value="NZ_JBHSAX010000004.1"/>
</dbReference>
<dbReference type="PANTHER" id="PTHR42781:SF4">
    <property type="entry name" value="SPERMIDINE_PUTRESCINE IMPORT ATP-BINDING PROTEIN POTA"/>
    <property type="match status" value="1"/>
</dbReference>
<evidence type="ECO:0000313" key="9">
    <source>
        <dbReference type="EMBL" id="MFC3961335.1"/>
    </source>
</evidence>
<evidence type="ECO:0000256" key="6">
    <source>
        <dbReference type="SAM" id="MobiDB-lite"/>
    </source>
</evidence>
<evidence type="ECO:0000256" key="4">
    <source>
        <dbReference type="ARBA" id="ARBA00022840"/>
    </source>
</evidence>
<evidence type="ECO:0000256" key="2">
    <source>
        <dbReference type="ARBA" id="ARBA00022505"/>
    </source>
</evidence>
<evidence type="ECO:0000259" key="8">
    <source>
        <dbReference type="PROSITE" id="PS51866"/>
    </source>
</evidence>
<dbReference type="Pfam" id="PF00005">
    <property type="entry name" value="ABC_tran"/>
    <property type="match status" value="1"/>
</dbReference>
<dbReference type="InterPro" id="IPR017871">
    <property type="entry name" value="ABC_transporter-like_CS"/>
</dbReference>
<keyword evidence="1" id="KW-0813">Transport</keyword>
<dbReference type="EMBL" id="JBHSAX010000004">
    <property type="protein sequence ID" value="MFC3961335.1"/>
    <property type="molecule type" value="Genomic_DNA"/>
</dbReference>
<keyword evidence="4 9" id="KW-0067">ATP-binding</keyword>
<dbReference type="InterPro" id="IPR005116">
    <property type="entry name" value="Transp-assoc_OB_typ1"/>
</dbReference>
<dbReference type="PANTHER" id="PTHR42781">
    <property type="entry name" value="SPERMIDINE/PUTRESCINE IMPORT ATP-BINDING PROTEIN POTA"/>
    <property type="match status" value="1"/>
</dbReference>
<name>A0ABV8DMP6_9NOCA</name>
<keyword evidence="10" id="KW-1185">Reference proteome</keyword>
<dbReference type="InterPro" id="IPR008995">
    <property type="entry name" value="Mo/tungstate-bd_C_term_dom"/>
</dbReference>
<dbReference type="InterPro" id="IPR004606">
    <property type="entry name" value="Mop_domain"/>
</dbReference>
<organism evidence="9 10">
    <name type="scientific">Nocardia jiangsuensis</name>
    <dbReference type="NCBI Taxonomy" id="1691563"/>
    <lineage>
        <taxon>Bacteria</taxon>
        <taxon>Bacillati</taxon>
        <taxon>Actinomycetota</taxon>
        <taxon>Actinomycetes</taxon>
        <taxon>Mycobacteriales</taxon>
        <taxon>Nocardiaceae</taxon>
        <taxon>Nocardia</taxon>
    </lineage>
</organism>
<evidence type="ECO:0000256" key="3">
    <source>
        <dbReference type="ARBA" id="ARBA00022741"/>
    </source>
</evidence>
<dbReference type="InterPro" id="IPR003439">
    <property type="entry name" value="ABC_transporter-like_ATP-bd"/>
</dbReference>
<proteinExistence type="predicted"/>
<dbReference type="SUPFAM" id="SSF50331">
    <property type="entry name" value="MOP-like"/>
    <property type="match status" value="1"/>
</dbReference>
<dbReference type="PROSITE" id="PS51866">
    <property type="entry name" value="MOP"/>
    <property type="match status" value="1"/>
</dbReference>
<evidence type="ECO:0000313" key="10">
    <source>
        <dbReference type="Proteomes" id="UP001595696"/>
    </source>
</evidence>
<dbReference type="InterPro" id="IPR050093">
    <property type="entry name" value="ABC_SmlMolc_Importer"/>
</dbReference>
<feature type="domain" description="ABC transporter" evidence="7">
    <location>
        <begin position="3"/>
        <end position="235"/>
    </location>
</feature>
<dbReference type="InterPro" id="IPR003593">
    <property type="entry name" value="AAA+_ATPase"/>
</dbReference>
<keyword evidence="2 5" id="KW-0500">Molybdenum</keyword>
<evidence type="ECO:0000256" key="5">
    <source>
        <dbReference type="PROSITE-ProRule" id="PRU01213"/>
    </source>
</evidence>
<feature type="compositionally biased region" description="Basic and acidic residues" evidence="6">
    <location>
        <begin position="258"/>
        <end position="274"/>
    </location>
</feature>
<dbReference type="Gene3D" id="3.40.50.300">
    <property type="entry name" value="P-loop containing nucleotide triphosphate hydrolases"/>
    <property type="match status" value="1"/>
</dbReference>
<dbReference type="SUPFAM" id="SSF52540">
    <property type="entry name" value="P-loop containing nucleoside triphosphate hydrolases"/>
    <property type="match status" value="1"/>
</dbReference>
<gene>
    <name evidence="9" type="ORF">ACFO0B_04960</name>
</gene>
<sequence length="377" mass="39654">MTLRARLGVNRERFELGIEFEVAPGEVVALLGPNGAGKTTALRALAGLTPLDSGAVRLGAREWDVPPKVFVPPERRAVGVVFQDYLLFAHLSALENVAFGPRARGVRRAEARARAAAGLAAVGLAEQAGSRVRALSGGQAQRVALARALATDPEVLLLDEPLAALDAGTRVRVRADLAGHLGAYRGHTVLVTHDPLDAMMLADRLVILEHGRVVQEGPPAEVARRPRSDYVAELVGLNLYRGVAAGTEVVVGPGDTARLGERGDRAAPARDRAPAQHPDPAQGTFTLAEAAQGPVFVSFAPSAVALHPERPAGSARNTWPVTVAAVEQHAHSTRVRLDGAPPVLADVTAAAVAELRIRPGTRLWAAVKATEMQCYPA</sequence>
<dbReference type="InterPro" id="IPR027417">
    <property type="entry name" value="P-loop_NTPase"/>
</dbReference>
<comment type="caution">
    <text evidence="9">The sequence shown here is derived from an EMBL/GenBank/DDBJ whole genome shotgun (WGS) entry which is preliminary data.</text>
</comment>
<evidence type="ECO:0000259" key="7">
    <source>
        <dbReference type="PROSITE" id="PS50893"/>
    </source>
</evidence>